<dbReference type="SUPFAM" id="SSF53187">
    <property type="entry name" value="Zn-dependent exopeptidases"/>
    <property type="match status" value="1"/>
</dbReference>
<evidence type="ECO:0000313" key="7">
    <source>
        <dbReference type="Proteomes" id="UP000314294"/>
    </source>
</evidence>
<sequence length="457" mass="49583">MCTSVQPVQWTADLKNQNFDGIVLVTRSHDTLPSELACLKAPLQDYSSVDSGLGEEVVVLKVPGLPGNRLVFASTGPLNRDYDDVRRFSDAAVNGIKRAMTAGMQRPLLVCPPHQDYKNSSVVAALGALHALYMPLEVREGSVKPTKVSVLGLWAAQEAEGRRLVELAEAMESGRVACRDIGGSDPERMAAPRVADYVQELFKDSPVKVEVVSDVKVLEKEFPCLAAVNRCAAGVPRHQARVIRLQYCGEGPVRKTLMLVGKVRDCYVADELVVSRAGRRVRVGNTDAEGRMVMVDLLCEMKEKAVRETSPELFTIATLTGHAIRAMGPNYSIIMDNGPAHRNGNAAQWQKAGEKLGDVFEVSSIRREDYDFHKGKSEYEDILQANNLPSTMTPRGHQAPAAFLIMAAGLDKHGVDSKAPLPYSHIDIAGSSGPFPGVPTGSPILAMATHYILSDSL</sequence>
<keyword evidence="3" id="KW-0645">Protease</keyword>
<dbReference type="PROSITE" id="PS00631">
    <property type="entry name" value="CYTOSOL_AP"/>
    <property type="match status" value="1"/>
</dbReference>
<dbReference type="InterPro" id="IPR011356">
    <property type="entry name" value="Leucine_aapep/pepB"/>
</dbReference>
<dbReference type="AlphaFoldDB" id="A0A4Z2HM88"/>
<proteinExistence type="inferred from homology"/>
<dbReference type="Gene3D" id="3.40.630.10">
    <property type="entry name" value="Zn peptidases"/>
    <property type="match status" value="2"/>
</dbReference>
<comment type="similarity">
    <text evidence="1">Belongs to the peptidase M17 family.</text>
</comment>
<keyword evidence="2 6" id="KW-0031">Aminopeptidase</keyword>
<dbReference type="EMBL" id="SRLO01000213">
    <property type="protein sequence ID" value="TNN66867.1"/>
    <property type="molecule type" value="Genomic_DNA"/>
</dbReference>
<dbReference type="GO" id="GO:0030145">
    <property type="term" value="F:manganese ion binding"/>
    <property type="evidence" value="ECO:0007669"/>
    <property type="project" value="InterPro"/>
</dbReference>
<gene>
    <name evidence="6" type="primary">lap-2</name>
    <name evidence="6" type="ORF">EYF80_022936</name>
</gene>
<dbReference type="OrthoDB" id="10041421at2759"/>
<name>A0A4Z2HM88_9TELE</name>
<keyword evidence="7" id="KW-1185">Reference proteome</keyword>
<evidence type="ECO:0000256" key="2">
    <source>
        <dbReference type="ARBA" id="ARBA00022438"/>
    </source>
</evidence>
<dbReference type="GO" id="GO:0005737">
    <property type="term" value="C:cytoplasm"/>
    <property type="evidence" value="ECO:0007669"/>
    <property type="project" value="InterPro"/>
</dbReference>
<evidence type="ECO:0000256" key="3">
    <source>
        <dbReference type="ARBA" id="ARBA00022670"/>
    </source>
</evidence>
<dbReference type="GO" id="GO:0006508">
    <property type="term" value="P:proteolysis"/>
    <property type="evidence" value="ECO:0007669"/>
    <property type="project" value="UniProtKB-KW"/>
</dbReference>
<dbReference type="PANTHER" id="PTHR11963">
    <property type="entry name" value="LEUCINE AMINOPEPTIDASE-RELATED"/>
    <property type="match status" value="1"/>
</dbReference>
<dbReference type="PANTHER" id="PTHR11963:SF48">
    <property type="entry name" value="DIPEPTIDASE B, ISOFORM A"/>
    <property type="match status" value="1"/>
</dbReference>
<dbReference type="InterPro" id="IPR000819">
    <property type="entry name" value="Peptidase_M17_C"/>
</dbReference>
<evidence type="ECO:0000256" key="1">
    <source>
        <dbReference type="ARBA" id="ARBA00009528"/>
    </source>
</evidence>
<accession>A0A4Z2HM88</accession>
<evidence type="ECO:0000313" key="6">
    <source>
        <dbReference type="EMBL" id="TNN66867.1"/>
    </source>
</evidence>
<dbReference type="Proteomes" id="UP000314294">
    <property type="component" value="Unassembled WGS sequence"/>
</dbReference>
<comment type="caution">
    <text evidence="6">The sequence shown here is derived from an EMBL/GenBank/DDBJ whole genome shotgun (WGS) entry which is preliminary data.</text>
</comment>
<dbReference type="Pfam" id="PF00883">
    <property type="entry name" value="Peptidase_M17"/>
    <property type="match status" value="2"/>
</dbReference>
<reference evidence="6 7" key="1">
    <citation type="submission" date="2019-03" db="EMBL/GenBank/DDBJ databases">
        <title>First draft genome of Liparis tanakae, snailfish: a comprehensive survey of snailfish specific genes.</title>
        <authorList>
            <person name="Kim W."/>
            <person name="Song I."/>
            <person name="Jeong J.-H."/>
            <person name="Kim D."/>
            <person name="Kim S."/>
            <person name="Ryu S."/>
            <person name="Song J.Y."/>
            <person name="Lee S.K."/>
        </authorList>
    </citation>
    <scope>NUCLEOTIDE SEQUENCE [LARGE SCALE GENOMIC DNA]</scope>
    <source>
        <tissue evidence="6">Muscle</tissue>
    </source>
</reference>
<feature type="domain" description="Cytosol aminopeptidase" evidence="5">
    <location>
        <begin position="285"/>
        <end position="292"/>
    </location>
</feature>
<keyword evidence="4" id="KW-0378">Hydrolase</keyword>
<evidence type="ECO:0000256" key="4">
    <source>
        <dbReference type="ARBA" id="ARBA00022801"/>
    </source>
</evidence>
<dbReference type="GO" id="GO:0070006">
    <property type="term" value="F:metalloaminopeptidase activity"/>
    <property type="evidence" value="ECO:0007669"/>
    <property type="project" value="InterPro"/>
</dbReference>
<evidence type="ECO:0000259" key="5">
    <source>
        <dbReference type="PROSITE" id="PS00631"/>
    </source>
</evidence>
<organism evidence="6 7">
    <name type="scientific">Liparis tanakae</name>
    <name type="common">Tanaka's snailfish</name>
    <dbReference type="NCBI Taxonomy" id="230148"/>
    <lineage>
        <taxon>Eukaryota</taxon>
        <taxon>Metazoa</taxon>
        <taxon>Chordata</taxon>
        <taxon>Craniata</taxon>
        <taxon>Vertebrata</taxon>
        <taxon>Euteleostomi</taxon>
        <taxon>Actinopterygii</taxon>
        <taxon>Neopterygii</taxon>
        <taxon>Teleostei</taxon>
        <taxon>Neoteleostei</taxon>
        <taxon>Acanthomorphata</taxon>
        <taxon>Eupercaria</taxon>
        <taxon>Perciformes</taxon>
        <taxon>Cottioidei</taxon>
        <taxon>Cottales</taxon>
        <taxon>Liparidae</taxon>
        <taxon>Liparis</taxon>
    </lineage>
</organism>
<dbReference type="PRINTS" id="PR00481">
    <property type="entry name" value="LAMNOPPTDASE"/>
</dbReference>
<protein>
    <submittedName>
        <fullName evidence="6">Putative aminopeptidase W07G4.4</fullName>
    </submittedName>
</protein>